<dbReference type="Proteomes" id="UP000186132">
    <property type="component" value="Unassembled WGS sequence"/>
</dbReference>
<dbReference type="PANTHER" id="PTHR33392:SF6">
    <property type="entry name" value="POLYISOPRENYL-TEICHOIC ACID--PEPTIDOGLYCAN TEICHOIC ACID TRANSFERASE TAGU"/>
    <property type="match status" value="1"/>
</dbReference>
<organism evidence="5 6">
    <name type="scientific">Jatrophihabitans endophyticus</name>
    <dbReference type="NCBI Taxonomy" id="1206085"/>
    <lineage>
        <taxon>Bacteria</taxon>
        <taxon>Bacillati</taxon>
        <taxon>Actinomycetota</taxon>
        <taxon>Actinomycetes</taxon>
        <taxon>Jatrophihabitantales</taxon>
        <taxon>Jatrophihabitantaceae</taxon>
        <taxon>Jatrophihabitans</taxon>
    </lineage>
</organism>
<evidence type="ECO:0000313" key="5">
    <source>
        <dbReference type="EMBL" id="SHH26529.1"/>
    </source>
</evidence>
<sequence length="374" mass="40264">MRPIGRVVGSIVSIGLLLVAGYTWYQYRDLDNNVSRLDVSVGAKARTADEPDIDGQDQNIFVVGNDDRSNMSDKEVKELHVGRDGGSLATDTMMIVHVPADGSRATLISLPRDTMVDVPDGYGTNKLNAPYALAYSEARGKGASVAEARKAGANLLLKTVTKFTGLSIDHYVQIDLLGFYRLSTAIGGVPINLCNDVDDRHKTNVARGEDGGSGLHLSKGKHVIEGKTALEFVRQRHGLPRGDFDRVKRQQYFLTSAFRQVASVGILFKLRQIGDALKRSVYFDNDLDLLDLARQLENLTANNIVGKTIPVADDGTASPKKVKRFVAKVIGKTDESSKKSASSTTSRSTSSTASSASKSPSASSSTAIDSKCIN</sequence>
<proteinExistence type="inferred from homology"/>
<evidence type="ECO:0000313" key="6">
    <source>
        <dbReference type="Proteomes" id="UP000186132"/>
    </source>
</evidence>
<keyword evidence="6" id="KW-1185">Reference proteome</keyword>
<dbReference type="STRING" id="1206085.SAMN05443575_3571"/>
<evidence type="ECO:0000256" key="3">
    <source>
        <dbReference type="SAM" id="Phobius"/>
    </source>
</evidence>
<dbReference type="InterPro" id="IPR050922">
    <property type="entry name" value="LytR/CpsA/Psr_CW_biosynth"/>
</dbReference>
<keyword evidence="3" id="KW-0472">Membrane</keyword>
<dbReference type="EMBL" id="FQVU01000005">
    <property type="protein sequence ID" value="SHH26529.1"/>
    <property type="molecule type" value="Genomic_DNA"/>
</dbReference>
<keyword evidence="3" id="KW-0812">Transmembrane</keyword>
<feature type="compositionally biased region" description="Low complexity" evidence="2">
    <location>
        <begin position="339"/>
        <end position="367"/>
    </location>
</feature>
<reference evidence="5 6" key="1">
    <citation type="submission" date="2016-11" db="EMBL/GenBank/DDBJ databases">
        <authorList>
            <person name="Jaros S."/>
            <person name="Januszkiewicz K."/>
            <person name="Wedrychowicz H."/>
        </authorList>
    </citation>
    <scope>NUCLEOTIDE SEQUENCE [LARGE SCALE GENOMIC DNA]</scope>
    <source>
        <strain evidence="5 6">DSM 45627</strain>
    </source>
</reference>
<evidence type="ECO:0000256" key="2">
    <source>
        <dbReference type="SAM" id="MobiDB-lite"/>
    </source>
</evidence>
<comment type="similarity">
    <text evidence="1">Belongs to the LytR/CpsA/Psr (LCP) family.</text>
</comment>
<dbReference type="InterPro" id="IPR004474">
    <property type="entry name" value="LytR_CpsA_psr"/>
</dbReference>
<dbReference type="AlphaFoldDB" id="A0A1M5RK64"/>
<name>A0A1M5RK64_9ACTN</name>
<dbReference type="NCBIfam" id="TIGR00350">
    <property type="entry name" value="lytR_cpsA_psr"/>
    <property type="match status" value="1"/>
</dbReference>
<evidence type="ECO:0000259" key="4">
    <source>
        <dbReference type="Pfam" id="PF03816"/>
    </source>
</evidence>
<keyword evidence="3" id="KW-1133">Transmembrane helix</keyword>
<accession>A0A1M5RK64</accession>
<feature type="domain" description="Cell envelope-related transcriptional attenuator" evidence="4">
    <location>
        <begin position="90"/>
        <end position="262"/>
    </location>
</feature>
<gene>
    <name evidence="5" type="ORF">SAMN05443575_3571</name>
</gene>
<dbReference type="Gene3D" id="3.40.630.190">
    <property type="entry name" value="LCP protein"/>
    <property type="match status" value="1"/>
</dbReference>
<dbReference type="PANTHER" id="PTHR33392">
    <property type="entry name" value="POLYISOPRENYL-TEICHOIC ACID--PEPTIDOGLYCAN TEICHOIC ACID TRANSFERASE TAGU"/>
    <property type="match status" value="1"/>
</dbReference>
<feature type="region of interest" description="Disordered" evidence="2">
    <location>
        <begin position="332"/>
        <end position="374"/>
    </location>
</feature>
<protein>
    <submittedName>
        <fullName evidence="5">Transcriptional attenuator, LytR family</fullName>
    </submittedName>
</protein>
<dbReference type="Pfam" id="PF03816">
    <property type="entry name" value="LytR_cpsA_psr"/>
    <property type="match status" value="1"/>
</dbReference>
<evidence type="ECO:0000256" key="1">
    <source>
        <dbReference type="ARBA" id="ARBA00006068"/>
    </source>
</evidence>
<feature type="transmembrane region" description="Helical" evidence="3">
    <location>
        <begin position="7"/>
        <end position="25"/>
    </location>
</feature>